<name>A0A8E7G1W0_9VIRU</name>
<feature type="compositionally biased region" description="Basic residues" evidence="1">
    <location>
        <begin position="32"/>
        <end position="45"/>
    </location>
</feature>
<proteinExistence type="predicted"/>
<organism evidence="2">
    <name type="scientific">Grus monacha Genomoviridae sp</name>
    <dbReference type="NCBI Taxonomy" id="2814962"/>
    <lineage>
        <taxon>Viruses</taxon>
        <taxon>Monodnaviria</taxon>
        <taxon>Shotokuvirae</taxon>
        <taxon>Cressdnaviricota</taxon>
        <taxon>Repensiviricetes</taxon>
        <taxon>Geplafuvirales</taxon>
        <taxon>Genomoviridae</taxon>
    </lineage>
</organism>
<accession>A0A8E7G1W0</accession>
<feature type="region of interest" description="Disordered" evidence="1">
    <location>
        <begin position="1"/>
        <end position="45"/>
    </location>
</feature>
<reference evidence="2" key="1">
    <citation type="submission" date="2020-10" db="EMBL/GenBank/DDBJ databases">
        <title>CRESS DNA virus dark matter in the feces of wild birds.</title>
        <authorList>
            <person name="Yang S."/>
            <person name="Zhang W."/>
        </authorList>
    </citation>
    <scope>NUCLEOTIDE SEQUENCE</scope>
    <source>
        <strain evidence="2">Cra191gen58</strain>
    </source>
</reference>
<dbReference type="EMBL" id="MW182946">
    <property type="protein sequence ID" value="QVW56481.1"/>
    <property type="molecule type" value="Genomic_DNA"/>
</dbReference>
<evidence type="ECO:0000256" key="1">
    <source>
        <dbReference type="SAM" id="MobiDB-lite"/>
    </source>
</evidence>
<sequence length="309" mass="35412">MPRMSRRRGFKSRRRPRTSRFRSRFRSTASTRSRRTRRPARGRMSRRRILNIASIKKRDNMLSMVHAPSVFPPTIGPITVGTGFTSLYMPSARPLSPANDLGESGRQRRDTYSVGYKERVQVDIHGGGVWKWRRVVFTLKGDRLYNGGEFIGEWTQPFHSKAIKQEEEPLGVDMVRLIAQPTTEQHTAIKAAIWDGEEGVDWSTEYTAKVSTKHINVLSDRTFNFNPGNESGMSRSFRFWYPTHKNLIYADDEFGGAVFDRGSPRSVESRQGMGDLYVYDIAFAVVPSSGEPTASMTWTPEGTYYWHER</sequence>
<protein>
    <submittedName>
        <fullName evidence="2">Capsid protein</fullName>
    </submittedName>
</protein>
<evidence type="ECO:0000313" key="2">
    <source>
        <dbReference type="EMBL" id="QVW56481.1"/>
    </source>
</evidence>
<feature type="compositionally biased region" description="Basic residues" evidence="1">
    <location>
        <begin position="1"/>
        <end position="25"/>
    </location>
</feature>